<reference evidence="6" key="1">
    <citation type="submission" date="2021-03" db="EMBL/GenBank/DDBJ databases">
        <authorList>
            <person name="Kanchanasin P."/>
            <person name="Saeng-In P."/>
            <person name="Phongsopitanun W."/>
            <person name="Yuki M."/>
            <person name="Kudo T."/>
            <person name="Ohkuma M."/>
            <person name="Tanasupawat S."/>
        </authorList>
    </citation>
    <scope>NUCLEOTIDE SEQUENCE</scope>
    <source>
        <strain evidence="6">GKU 128</strain>
    </source>
</reference>
<keyword evidence="2 4" id="KW-0238">DNA-binding</keyword>
<feature type="domain" description="HTH tetR-type" evidence="5">
    <location>
        <begin position="6"/>
        <end position="66"/>
    </location>
</feature>
<feature type="DNA-binding region" description="H-T-H motif" evidence="4">
    <location>
        <begin position="29"/>
        <end position="48"/>
    </location>
</feature>
<gene>
    <name evidence="6" type="ORF">J4573_15435</name>
</gene>
<dbReference type="InterPro" id="IPR036271">
    <property type="entry name" value="Tet_transcr_reg_TetR-rel_C_sf"/>
</dbReference>
<evidence type="ECO:0000256" key="4">
    <source>
        <dbReference type="PROSITE-ProRule" id="PRU00335"/>
    </source>
</evidence>
<dbReference type="Pfam" id="PF00440">
    <property type="entry name" value="TetR_N"/>
    <property type="match status" value="1"/>
</dbReference>
<dbReference type="EMBL" id="JAGEOJ010000006">
    <property type="protein sequence ID" value="MBO2448494.1"/>
    <property type="molecule type" value="Genomic_DNA"/>
</dbReference>
<evidence type="ECO:0000256" key="3">
    <source>
        <dbReference type="ARBA" id="ARBA00023163"/>
    </source>
</evidence>
<sequence>MPYDSSATKERILEAATTEFAEYGFAGARVDRIAKDAEANKRAIYDYFGDKRALFGAVLERQMRVVAEAVPVDGKDMAGYATGLVDYHLAHPEHWRLLMWEALELGSGEVPDEAVRTAHYGDKVRALGEAGAADASELDARELLFFTLGVVNWGFVVPQIRRMVLGGELSPEQLRDAVSKAVQALAGK</sequence>
<evidence type="ECO:0000256" key="2">
    <source>
        <dbReference type="ARBA" id="ARBA00023125"/>
    </source>
</evidence>
<dbReference type="RefSeq" id="WP_208256174.1">
    <property type="nucleotide sequence ID" value="NZ_JAGEOJ010000006.1"/>
</dbReference>
<dbReference type="FunFam" id="1.10.10.60:FF:000141">
    <property type="entry name" value="TetR family transcriptional regulator"/>
    <property type="match status" value="1"/>
</dbReference>
<dbReference type="PANTHER" id="PTHR30328">
    <property type="entry name" value="TRANSCRIPTIONAL REPRESSOR"/>
    <property type="match status" value="1"/>
</dbReference>
<dbReference type="Proteomes" id="UP000669179">
    <property type="component" value="Unassembled WGS sequence"/>
</dbReference>
<dbReference type="InterPro" id="IPR050109">
    <property type="entry name" value="HTH-type_TetR-like_transc_reg"/>
</dbReference>
<evidence type="ECO:0000313" key="6">
    <source>
        <dbReference type="EMBL" id="MBO2448494.1"/>
    </source>
</evidence>
<dbReference type="Pfam" id="PF17926">
    <property type="entry name" value="TetR_C_21"/>
    <property type="match status" value="1"/>
</dbReference>
<keyword evidence="3" id="KW-0804">Transcription</keyword>
<evidence type="ECO:0000313" key="7">
    <source>
        <dbReference type="Proteomes" id="UP000669179"/>
    </source>
</evidence>
<dbReference type="InterPro" id="IPR009057">
    <property type="entry name" value="Homeodomain-like_sf"/>
</dbReference>
<dbReference type="GO" id="GO:0045892">
    <property type="term" value="P:negative regulation of DNA-templated transcription"/>
    <property type="evidence" value="ECO:0007669"/>
    <property type="project" value="UniProtKB-ARBA"/>
</dbReference>
<keyword evidence="7" id="KW-1185">Reference proteome</keyword>
<dbReference type="SUPFAM" id="SSF48498">
    <property type="entry name" value="Tetracyclin repressor-like, C-terminal domain"/>
    <property type="match status" value="1"/>
</dbReference>
<dbReference type="PANTHER" id="PTHR30328:SF54">
    <property type="entry name" value="HTH-TYPE TRANSCRIPTIONAL REPRESSOR SCO4008"/>
    <property type="match status" value="1"/>
</dbReference>
<dbReference type="GO" id="GO:0003677">
    <property type="term" value="F:DNA binding"/>
    <property type="evidence" value="ECO:0007669"/>
    <property type="project" value="UniProtKB-UniRule"/>
</dbReference>
<dbReference type="InterPro" id="IPR001647">
    <property type="entry name" value="HTH_TetR"/>
</dbReference>
<evidence type="ECO:0000256" key="1">
    <source>
        <dbReference type="ARBA" id="ARBA00023015"/>
    </source>
</evidence>
<keyword evidence="1" id="KW-0805">Transcription regulation</keyword>
<name>A0A939T4N8_9ACTN</name>
<protein>
    <submittedName>
        <fullName evidence="6">TetR family transcriptional regulator</fullName>
    </submittedName>
</protein>
<dbReference type="AlphaFoldDB" id="A0A939T4N8"/>
<accession>A0A939T4N8</accession>
<dbReference type="PRINTS" id="PR00455">
    <property type="entry name" value="HTHTETR"/>
</dbReference>
<proteinExistence type="predicted"/>
<dbReference type="InterPro" id="IPR041467">
    <property type="entry name" value="Sco4008_C"/>
</dbReference>
<evidence type="ECO:0000259" key="5">
    <source>
        <dbReference type="PROSITE" id="PS50977"/>
    </source>
</evidence>
<dbReference type="PROSITE" id="PS50977">
    <property type="entry name" value="HTH_TETR_2"/>
    <property type="match status" value="1"/>
</dbReference>
<dbReference type="SUPFAM" id="SSF46689">
    <property type="entry name" value="Homeodomain-like"/>
    <property type="match status" value="1"/>
</dbReference>
<comment type="caution">
    <text evidence="6">The sequence shown here is derived from an EMBL/GenBank/DDBJ whole genome shotgun (WGS) entry which is preliminary data.</text>
</comment>
<organism evidence="6 7">
    <name type="scientific">Actinomadura barringtoniae</name>
    <dbReference type="NCBI Taxonomy" id="1427535"/>
    <lineage>
        <taxon>Bacteria</taxon>
        <taxon>Bacillati</taxon>
        <taxon>Actinomycetota</taxon>
        <taxon>Actinomycetes</taxon>
        <taxon>Streptosporangiales</taxon>
        <taxon>Thermomonosporaceae</taxon>
        <taxon>Actinomadura</taxon>
    </lineage>
</organism>
<dbReference type="Gene3D" id="1.10.357.10">
    <property type="entry name" value="Tetracycline Repressor, domain 2"/>
    <property type="match status" value="1"/>
</dbReference>